<organism evidence="1 2">
    <name type="scientific">Anaeroplasma bactoclasticum</name>
    <dbReference type="NCBI Taxonomy" id="2088"/>
    <lineage>
        <taxon>Bacteria</taxon>
        <taxon>Bacillati</taxon>
        <taxon>Mycoplasmatota</taxon>
        <taxon>Mollicutes</taxon>
        <taxon>Anaeroplasmatales</taxon>
        <taxon>Anaeroplasmataceae</taxon>
        <taxon>Anaeroplasma</taxon>
    </lineage>
</organism>
<dbReference type="Pfam" id="PF05673">
    <property type="entry name" value="DUF815"/>
    <property type="match status" value="1"/>
</dbReference>
<protein>
    <submittedName>
        <fullName evidence="1">Uncharacterized protein</fullName>
    </submittedName>
</protein>
<name>A0A397R989_9MOLU</name>
<evidence type="ECO:0000313" key="2">
    <source>
        <dbReference type="Proteomes" id="UP000266506"/>
    </source>
</evidence>
<proteinExistence type="predicted"/>
<dbReference type="InterPro" id="IPR027417">
    <property type="entry name" value="P-loop_NTPase"/>
</dbReference>
<reference evidence="1 2" key="1">
    <citation type="submission" date="2018-08" db="EMBL/GenBank/DDBJ databases">
        <title>Genomic Encyclopedia of Archaeal and Bacterial Type Strains, Phase II (KMG-II): from individual species to whole genera.</title>
        <authorList>
            <person name="Goeker M."/>
        </authorList>
    </citation>
    <scope>NUCLEOTIDE SEQUENCE [LARGE SCALE GENOMIC DNA]</scope>
    <source>
        <strain evidence="1 2">ATCC 27112</strain>
    </source>
</reference>
<sequence>MFCVMNEIKKGYILDSILEAKDDPVLAKKALGNLVSFSIEHGINGNLYKKYILYTLIYNDNSYTRSIEMNQKTIGQSNIILMDYQEYFELYNKEFEFLNEAKYFQFKREEDNYLASLLDSLYNEIEKMNNYHNFVRVIESFYKTKGLADMAIYKAFRVDNGILKPIKNVLNVTFNDLIGYDMQKSLLCENTEFFLNGKPYNNVLLYGDAGTGKSTSVKALINKYFDKGLRIIEVYKHQMAEISKIINKLKSRPYHYVIYMDDLSFEENEIEYKYLKSIIEGGIEPKPENVVIYATSNRRHLIKETISDNGGVFDDLHRNETQAEKLSLSYRFGLQIYYSSLSIDEFRSMVKEMAIKNNIIMDEEKLIIEASKWQMRNGTLSGRCAEQFIKYLSNKIQN</sequence>
<dbReference type="EMBL" id="QXEV01000022">
    <property type="protein sequence ID" value="RIA66534.1"/>
    <property type="molecule type" value="Genomic_DNA"/>
</dbReference>
<accession>A0A397R989</accession>
<dbReference type="AlphaFoldDB" id="A0A397R989"/>
<keyword evidence="2" id="KW-1185">Reference proteome</keyword>
<dbReference type="PANTHER" id="PTHR42935">
    <property type="entry name" value="SLR0930 PROTEIN"/>
    <property type="match status" value="1"/>
</dbReference>
<dbReference type="Gene3D" id="3.40.50.300">
    <property type="entry name" value="P-loop containing nucleotide triphosphate hydrolases"/>
    <property type="match status" value="1"/>
</dbReference>
<dbReference type="Proteomes" id="UP000266506">
    <property type="component" value="Unassembled WGS sequence"/>
</dbReference>
<comment type="caution">
    <text evidence="1">The sequence shown here is derived from an EMBL/GenBank/DDBJ whole genome shotgun (WGS) entry which is preliminary data.</text>
</comment>
<evidence type="ECO:0000313" key="1">
    <source>
        <dbReference type="EMBL" id="RIA66534.1"/>
    </source>
</evidence>
<dbReference type="SUPFAM" id="SSF52540">
    <property type="entry name" value="P-loop containing nucleoside triphosphate hydrolases"/>
    <property type="match status" value="1"/>
</dbReference>
<dbReference type="PANTHER" id="PTHR42935:SF1">
    <property type="entry name" value="SLR0930 PROTEIN"/>
    <property type="match status" value="1"/>
</dbReference>
<dbReference type="InParanoid" id="A0A397R989"/>
<dbReference type="InterPro" id="IPR008533">
    <property type="entry name" value="DUF815"/>
</dbReference>
<dbReference type="OrthoDB" id="9812140at2"/>
<dbReference type="CDD" id="cd00009">
    <property type="entry name" value="AAA"/>
    <property type="match status" value="1"/>
</dbReference>
<gene>
    <name evidence="1" type="ORF">EI71_01583</name>
</gene>